<proteinExistence type="predicted"/>
<accession>A0ABU9HEQ4</accession>
<dbReference type="InterPro" id="IPR000866">
    <property type="entry name" value="AhpC/TSA"/>
</dbReference>
<gene>
    <name evidence="2" type="ORF">V6255_14575</name>
</gene>
<dbReference type="Pfam" id="PF00578">
    <property type="entry name" value="AhpC-TSA"/>
    <property type="match status" value="1"/>
</dbReference>
<dbReference type="Gene3D" id="3.40.30.10">
    <property type="entry name" value="Glutaredoxin"/>
    <property type="match status" value="1"/>
</dbReference>
<dbReference type="Proteomes" id="UP001366060">
    <property type="component" value="Unassembled WGS sequence"/>
</dbReference>
<dbReference type="SUPFAM" id="SSF52833">
    <property type="entry name" value="Thioredoxin-like"/>
    <property type="match status" value="1"/>
</dbReference>
<evidence type="ECO:0000313" key="3">
    <source>
        <dbReference type="Proteomes" id="UP001366060"/>
    </source>
</evidence>
<dbReference type="InterPro" id="IPR013766">
    <property type="entry name" value="Thioredoxin_domain"/>
</dbReference>
<reference evidence="2 3" key="1">
    <citation type="submission" date="2024-02" db="EMBL/GenBank/DDBJ databases">
        <title>Bacteria isolated from the canopy kelp, Nereocystis luetkeana.</title>
        <authorList>
            <person name="Pfister C.A."/>
            <person name="Younker I.T."/>
            <person name="Light S.H."/>
        </authorList>
    </citation>
    <scope>NUCLEOTIDE SEQUENCE [LARGE SCALE GENOMIC DNA]</scope>
    <source>
        <strain evidence="2 3">TI.2.07</strain>
    </source>
</reference>
<evidence type="ECO:0000259" key="1">
    <source>
        <dbReference type="PROSITE" id="PS51352"/>
    </source>
</evidence>
<evidence type="ECO:0000313" key="2">
    <source>
        <dbReference type="EMBL" id="MEL0660361.1"/>
    </source>
</evidence>
<keyword evidence="3" id="KW-1185">Reference proteome</keyword>
<dbReference type="InterPro" id="IPR036249">
    <property type="entry name" value="Thioredoxin-like_sf"/>
</dbReference>
<dbReference type="CDD" id="cd02970">
    <property type="entry name" value="PRX_like2"/>
    <property type="match status" value="1"/>
</dbReference>
<feature type="domain" description="Thioredoxin" evidence="1">
    <location>
        <begin position="6"/>
        <end position="168"/>
    </location>
</feature>
<dbReference type="PROSITE" id="PS51352">
    <property type="entry name" value="THIOREDOXIN_2"/>
    <property type="match status" value="1"/>
</dbReference>
<dbReference type="EMBL" id="JBAKBA010000040">
    <property type="protein sequence ID" value="MEL0660361.1"/>
    <property type="molecule type" value="Genomic_DNA"/>
</dbReference>
<protein>
    <submittedName>
        <fullName evidence="2">Peroxiredoxin-like family protein</fullName>
    </submittedName>
</protein>
<dbReference type="RefSeq" id="WP_341628821.1">
    <property type="nucleotide sequence ID" value="NZ_JBAKBA010000040.1"/>
</dbReference>
<sequence>MTHSAISAGSPFPSLLVKDLDGASVDLSTISDDADWKMVVVYRGKHCPLCTKYLNLLETFKEKIMANGVEIVAVSADSKAQLEMHLADLEISFPIYYGLTVEQMKALGLYISNPRSEKETDHLFAEPGLFVINEKGQVQVIDISNGPLARPEIGILAGGLEFIKAPENDYPIRGTYS</sequence>
<organism evidence="2 3">
    <name type="scientific">Psychromonas arctica</name>
    <dbReference type="NCBI Taxonomy" id="168275"/>
    <lineage>
        <taxon>Bacteria</taxon>
        <taxon>Pseudomonadati</taxon>
        <taxon>Pseudomonadota</taxon>
        <taxon>Gammaproteobacteria</taxon>
        <taxon>Alteromonadales</taxon>
        <taxon>Psychromonadaceae</taxon>
        <taxon>Psychromonas</taxon>
    </lineage>
</organism>
<name>A0ABU9HEQ4_9GAMM</name>
<comment type="caution">
    <text evidence="2">The sequence shown here is derived from an EMBL/GenBank/DDBJ whole genome shotgun (WGS) entry which is preliminary data.</text>
</comment>